<feature type="chain" id="PRO_5038401909" evidence="2">
    <location>
        <begin position="23"/>
        <end position="205"/>
    </location>
</feature>
<feature type="region of interest" description="Disordered" evidence="1">
    <location>
        <begin position="19"/>
        <end position="111"/>
    </location>
</feature>
<organism evidence="3 4">
    <name type="scientific">Micromonospora radicis</name>
    <dbReference type="NCBI Taxonomy" id="1894971"/>
    <lineage>
        <taxon>Bacteria</taxon>
        <taxon>Bacillati</taxon>
        <taxon>Actinomycetota</taxon>
        <taxon>Actinomycetes</taxon>
        <taxon>Micromonosporales</taxon>
        <taxon>Micromonosporaceae</taxon>
        <taxon>Micromonospora</taxon>
    </lineage>
</organism>
<protein>
    <submittedName>
        <fullName evidence="3">Uncharacterized protein</fullName>
    </submittedName>
</protein>
<dbReference type="PROSITE" id="PS51257">
    <property type="entry name" value="PROKAR_LIPOPROTEIN"/>
    <property type="match status" value="1"/>
</dbReference>
<dbReference type="AlphaFoldDB" id="A0A418N0T6"/>
<proteinExistence type="predicted"/>
<dbReference type="EMBL" id="QXEC01000002">
    <property type="protein sequence ID" value="RIV40798.1"/>
    <property type="molecule type" value="Genomic_DNA"/>
</dbReference>
<evidence type="ECO:0000256" key="1">
    <source>
        <dbReference type="SAM" id="MobiDB-lite"/>
    </source>
</evidence>
<evidence type="ECO:0000313" key="4">
    <source>
        <dbReference type="Proteomes" id="UP000283832"/>
    </source>
</evidence>
<keyword evidence="2" id="KW-0732">Signal</keyword>
<name>A0A418N0T6_9ACTN</name>
<feature type="compositionally biased region" description="Pro residues" evidence="1">
    <location>
        <begin position="28"/>
        <end position="53"/>
    </location>
</feature>
<reference evidence="3 4" key="1">
    <citation type="submission" date="2018-08" db="EMBL/GenBank/DDBJ databases">
        <title>Jishengella sp. nov., isolated from a root of Azadirachta indica A. Juss. var. siamensis Valenton.</title>
        <authorList>
            <person name="Kuncharoen N."/>
            <person name="Tanasupawat S."/>
            <person name="Kudo T."/>
            <person name="Ohkuma M."/>
        </authorList>
    </citation>
    <scope>NUCLEOTIDE SEQUENCE [LARGE SCALE GENOMIC DNA]</scope>
    <source>
        <strain evidence="3 4">AZ1-13</strain>
    </source>
</reference>
<keyword evidence="4" id="KW-1185">Reference proteome</keyword>
<dbReference type="OrthoDB" id="3404323at2"/>
<feature type="signal peptide" evidence="2">
    <location>
        <begin position="1"/>
        <end position="22"/>
    </location>
</feature>
<comment type="caution">
    <text evidence="3">The sequence shown here is derived from an EMBL/GenBank/DDBJ whole genome shotgun (WGS) entry which is preliminary data.</text>
</comment>
<dbReference type="Proteomes" id="UP000283832">
    <property type="component" value="Unassembled WGS sequence"/>
</dbReference>
<dbReference type="RefSeq" id="WP_119573266.1">
    <property type="nucleotide sequence ID" value="NZ_QXEC01000002.1"/>
</dbReference>
<sequence length="205" mass="20349">MTNRILSAVVLLTAAAALSACGGDPDRPPAAGPAAPPSAGPTGPTPELPPGPPENTTAAPADPATAPTATAPVGGATAPAAPSAGSSAQRLPLSAPPVELPPRQAGAPSARDVVAAFRKAGLKAGNSRDRAVECGPDGLGLGCSELVVTDGVAVYVFPDESSADDMAQRWTGASYRSGTVVLNYLEAPTPKADRPRYEKVLAGLR</sequence>
<evidence type="ECO:0000256" key="2">
    <source>
        <dbReference type="SAM" id="SignalP"/>
    </source>
</evidence>
<feature type="compositionally biased region" description="Low complexity" evidence="1">
    <location>
        <begin position="54"/>
        <end position="88"/>
    </location>
</feature>
<accession>A0A418N0T6</accession>
<gene>
    <name evidence="3" type="ORF">D2L64_04150</name>
</gene>
<evidence type="ECO:0000313" key="3">
    <source>
        <dbReference type="EMBL" id="RIV40798.1"/>
    </source>
</evidence>